<evidence type="ECO:0000256" key="8">
    <source>
        <dbReference type="ARBA" id="ARBA00023136"/>
    </source>
</evidence>
<keyword evidence="3" id="KW-1003">Cell membrane</keyword>
<keyword evidence="4" id="KW-0997">Cell inner membrane</keyword>
<sequence length="41" mass="4334">MSTLLSQIVNGLVLGSLIGLIALGYTMVYGIIQLINFAHGE</sequence>
<reference evidence="11 12" key="1">
    <citation type="submission" date="2020-04" db="EMBL/GenBank/DDBJ databases">
        <authorList>
            <person name="Klaysubun C."/>
            <person name="Duangmal K."/>
            <person name="Lipun K."/>
        </authorList>
    </citation>
    <scope>NUCLEOTIDE SEQUENCE [LARGE SCALE GENOMIC DNA]</scope>
    <source>
        <strain evidence="11 12">JCM 11839</strain>
    </source>
</reference>
<dbReference type="PANTHER" id="PTHR11795:SF371">
    <property type="entry name" value="HIGH-AFFINITY BRANCHED-CHAIN AMINO ACID TRANSPORT SYSTEM PERMEASE PROTEIN LIVH"/>
    <property type="match status" value="1"/>
</dbReference>
<protein>
    <submittedName>
        <fullName evidence="11">Branched-chain amino acid ABC transporter permease</fullName>
    </submittedName>
</protein>
<organism evidence="11 12">
    <name type="scientific">Pseudonocardia xinjiangensis</name>
    <dbReference type="NCBI Taxonomy" id="75289"/>
    <lineage>
        <taxon>Bacteria</taxon>
        <taxon>Bacillati</taxon>
        <taxon>Actinomycetota</taxon>
        <taxon>Actinomycetes</taxon>
        <taxon>Pseudonocardiales</taxon>
        <taxon>Pseudonocardiaceae</taxon>
        <taxon>Pseudonocardia</taxon>
    </lineage>
</organism>
<evidence type="ECO:0000256" key="7">
    <source>
        <dbReference type="ARBA" id="ARBA00022989"/>
    </source>
</evidence>
<dbReference type="Pfam" id="PF02653">
    <property type="entry name" value="BPD_transp_2"/>
    <property type="match status" value="1"/>
</dbReference>
<dbReference type="Proteomes" id="UP001296706">
    <property type="component" value="Unassembled WGS sequence"/>
</dbReference>
<proteinExistence type="inferred from homology"/>
<gene>
    <name evidence="11" type="ORF">HF577_36690</name>
</gene>
<evidence type="ECO:0000256" key="1">
    <source>
        <dbReference type="ARBA" id="ARBA00004651"/>
    </source>
</evidence>
<keyword evidence="5 10" id="KW-0812">Transmembrane</keyword>
<keyword evidence="7 10" id="KW-1133">Transmembrane helix</keyword>
<evidence type="ECO:0000256" key="4">
    <source>
        <dbReference type="ARBA" id="ARBA00022519"/>
    </source>
</evidence>
<evidence type="ECO:0000256" key="6">
    <source>
        <dbReference type="ARBA" id="ARBA00022970"/>
    </source>
</evidence>
<evidence type="ECO:0000313" key="11">
    <source>
        <dbReference type="EMBL" id="NMH82612.1"/>
    </source>
</evidence>
<feature type="non-terminal residue" evidence="11">
    <location>
        <position position="41"/>
    </location>
</feature>
<evidence type="ECO:0000256" key="2">
    <source>
        <dbReference type="ARBA" id="ARBA00022448"/>
    </source>
</evidence>
<evidence type="ECO:0000256" key="3">
    <source>
        <dbReference type="ARBA" id="ARBA00022475"/>
    </source>
</evidence>
<accession>A0ABX1RRK2</accession>
<evidence type="ECO:0000256" key="5">
    <source>
        <dbReference type="ARBA" id="ARBA00022692"/>
    </source>
</evidence>
<feature type="transmembrane region" description="Helical" evidence="10">
    <location>
        <begin position="12"/>
        <end position="35"/>
    </location>
</feature>
<evidence type="ECO:0000313" key="12">
    <source>
        <dbReference type="Proteomes" id="UP001296706"/>
    </source>
</evidence>
<evidence type="ECO:0000256" key="9">
    <source>
        <dbReference type="ARBA" id="ARBA00037998"/>
    </source>
</evidence>
<comment type="caution">
    <text evidence="11">The sequence shown here is derived from an EMBL/GenBank/DDBJ whole genome shotgun (WGS) entry which is preliminary data.</text>
</comment>
<keyword evidence="2" id="KW-0813">Transport</keyword>
<comment type="subcellular location">
    <subcellularLocation>
        <location evidence="1">Cell membrane</location>
        <topology evidence="1">Multi-pass membrane protein</topology>
    </subcellularLocation>
</comment>
<dbReference type="InterPro" id="IPR001851">
    <property type="entry name" value="ABC_transp_permease"/>
</dbReference>
<keyword evidence="6" id="KW-0029">Amino-acid transport</keyword>
<name>A0ABX1RRK2_9PSEU</name>
<keyword evidence="8 10" id="KW-0472">Membrane</keyword>
<comment type="similarity">
    <text evidence="9">Belongs to the binding-protein-dependent transport system permease family. LivHM subfamily.</text>
</comment>
<dbReference type="EMBL" id="JAAXKY010000266">
    <property type="protein sequence ID" value="NMH82612.1"/>
    <property type="molecule type" value="Genomic_DNA"/>
</dbReference>
<keyword evidence="12" id="KW-1185">Reference proteome</keyword>
<evidence type="ECO:0000256" key="10">
    <source>
        <dbReference type="SAM" id="Phobius"/>
    </source>
</evidence>
<dbReference type="PANTHER" id="PTHR11795">
    <property type="entry name" value="BRANCHED-CHAIN AMINO ACID TRANSPORT SYSTEM PERMEASE PROTEIN LIVH"/>
    <property type="match status" value="1"/>
</dbReference>
<dbReference type="InterPro" id="IPR052157">
    <property type="entry name" value="BCAA_transport_permease"/>
</dbReference>